<organism evidence="2 3">
    <name type="scientific">Lactuca sativa</name>
    <name type="common">Garden lettuce</name>
    <dbReference type="NCBI Taxonomy" id="4236"/>
    <lineage>
        <taxon>Eukaryota</taxon>
        <taxon>Viridiplantae</taxon>
        <taxon>Streptophyta</taxon>
        <taxon>Embryophyta</taxon>
        <taxon>Tracheophyta</taxon>
        <taxon>Spermatophyta</taxon>
        <taxon>Magnoliopsida</taxon>
        <taxon>eudicotyledons</taxon>
        <taxon>Gunneridae</taxon>
        <taxon>Pentapetalae</taxon>
        <taxon>asterids</taxon>
        <taxon>campanulids</taxon>
        <taxon>Asterales</taxon>
        <taxon>Asteraceae</taxon>
        <taxon>Cichorioideae</taxon>
        <taxon>Cichorieae</taxon>
        <taxon>Lactucinae</taxon>
        <taxon>Lactuca</taxon>
    </lineage>
</organism>
<reference evidence="2 3" key="1">
    <citation type="journal article" date="2017" name="Nat. Commun.">
        <title>Genome assembly with in vitro proximity ligation data and whole-genome triplication in lettuce.</title>
        <authorList>
            <person name="Reyes-Chin-Wo S."/>
            <person name="Wang Z."/>
            <person name="Yang X."/>
            <person name="Kozik A."/>
            <person name="Arikit S."/>
            <person name="Song C."/>
            <person name="Xia L."/>
            <person name="Froenicke L."/>
            <person name="Lavelle D.O."/>
            <person name="Truco M.J."/>
            <person name="Xia R."/>
            <person name="Zhu S."/>
            <person name="Xu C."/>
            <person name="Xu H."/>
            <person name="Xu X."/>
            <person name="Cox K."/>
            <person name="Korf I."/>
            <person name="Meyers B.C."/>
            <person name="Michelmore R.W."/>
        </authorList>
    </citation>
    <scope>NUCLEOTIDE SEQUENCE [LARGE SCALE GENOMIC DNA]</scope>
    <source>
        <strain evidence="3">cv. Salinas</strain>
        <tissue evidence="2">Seedlings</tissue>
    </source>
</reference>
<evidence type="ECO:0000256" key="1">
    <source>
        <dbReference type="SAM" id="Phobius"/>
    </source>
</evidence>
<gene>
    <name evidence="2" type="ORF">LSAT_V11C100007490</name>
</gene>
<keyword evidence="1" id="KW-0812">Transmembrane</keyword>
<dbReference type="PANTHER" id="PTHR33640">
    <property type="entry name" value="TRANSMEMBRANE PROTEIN"/>
    <property type="match status" value="1"/>
</dbReference>
<sequence length="258" mass="28948">MDSYDFVDIVKAEKANALARYKRFTNMAKFFQLIEVFFAVALISWSSTRFPTVLKVSGEYLLAFSSYLMNQHVVFLLGNVIVVLCYVLSRHTEAGNESGGSGIDNDDGKYNQLNHLKTTVDTPNLKPAPSPVIESSITKKAVEAESRDRKIQNEKAIVKTESEVTTVMVIKQAAKQIERFQRTQSDKLKIQNSMKPRRELRRSVTSIAATSAADESAVTSFDAVDRLSNEEFRIAVEAFISKQQSFLKQQSMVDDGRS</sequence>
<accession>A0A9R1WLT0</accession>
<evidence type="ECO:0008006" key="4">
    <source>
        <dbReference type="Google" id="ProtNLM"/>
    </source>
</evidence>
<comment type="caution">
    <text evidence="2">The sequence shown here is derived from an EMBL/GenBank/DDBJ whole genome shotgun (WGS) entry which is preliminary data.</text>
</comment>
<evidence type="ECO:0000313" key="2">
    <source>
        <dbReference type="EMBL" id="KAJ0227630.1"/>
    </source>
</evidence>
<name>A0A9R1WLT0_LACSA</name>
<dbReference type="PANTHER" id="PTHR33640:SF30">
    <property type="entry name" value="DUF4408 DOMAIN-CONTAINING PROTEIN"/>
    <property type="match status" value="1"/>
</dbReference>
<feature type="transmembrane region" description="Helical" evidence="1">
    <location>
        <begin position="67"/>
        <end position="88"/>
    </location>
</feature>
<dbReference type="Proteomes" id="UP000235145">
    <property type="component" value="Unassembled WGS sequence"/>
</dbReference>
<evidence type="ECO:0000313" key="3">
    <source>
        <dbReference type="Proteomes" id="UP000235145"/>
    </source>
</evidence>
<protein>
    <recommendedName>
        <fullName evidence="4">DUF4408 domain-containing protein</fullName>
    </recommendedName>
</protein>
<feature type="transmembrane region" description="Helical" evidence="1">
    <location>
        <begin position="30"/>
        <end position="47"/>
    </location>
</feature>
<keyword evidence="1" id="KW-0472">Membrane</keyword>
<dbReference type="AlphaFoldDB" id="A0A9R1WLT0"/>
<dbReference type="EMBL" id="NBSK02000001">
    <property type="protein sequence ID" value="KAJ0227630.1"/>
    <property type="molecule type" value="Genomic_DNA"/>
</dbReference>
<proteinExistence type="predicted"/>
<keyword evidence="3" id="KW-1185">Reference proteome</keyword>
<keyword evidence="1" id="KW-1133">Transmembrane helix</keyword>